<dbReference type="PANTHER" id="PTHR36173:SF2">
    <property type="entry name" value="RIBONUCLEASE VAPC16"/>
    <property type="match status" value="1"/>
</dbReference>
<dbReference type="EMBL" id="RSCK01000004">
    <property type="protein sequence ID" value="RUT13870.1"/>
    <property type="molecule type" value="Genomic_DNA"/>
</dbReference>
<dbReference type="Gene3D" id="3.40.50.1010">
    <property type="entry name" value="5'-nuclease"/>
    <property type="match status" value="1"/>
</dbReference>
<dbReference type="InterPro" id="IPR029060">
    <property type="entry name" value="PIN-like_dom_sf"/>
</dbReference>
<dbReference type="RefSeq" id="WP_106169199.1">
    <property type="nucleotide sequence ID" value="NZ_JAVKZF010000002.1"/>
</dbReference>
<dbReference type="SUPFAM" id="SSF88723">
    <property type="entry name" value="PIN domain-like"/>
    <property type="match status" value="1"/>
</dbReference>
<evidence type="ECO:0000313" key="1">
    <source>
        <dbReference type="EMBL" id="RUT13870.1"/>
    </source>
</evidence>
<comment type="caution">
    <text evidence="1">The sequence shown here is derived from an EMBL/GenBank/DDBJ whole genome shotgun (WGS) entry which is preliminary data.</text>
</comment>
<dbReference type="AlphaFoldDB" id="A0AB37UQY3"/>
<dbReference type="Proteomes" id="UP000282574">
    <property type="component" value="Unassembled WGS sequence"/>
</dbReference>
<gene>
    <name evidence="1" type="ORF">DSM107010_07700</name>
</gene>
<keyword evidence="2" id="KW-1185">Reference proteome</keyword>
<sequence>MRFLLDTHTFIWYVANEGQLTTSVLEIVNDANNDILLSVASLGEAVVASLRLHHRYPFDLLLISQVIVEQLPILSIDSAFDAEPMQRLW</sequence>
<name>A0AB37UQY3_9CYAN</name>
<accession>A0AB37UQY3</accession>
<reference evidence="1 2" key="1">
    <citation type="journal article" date="2019" name="Genome Biol. Evol.">
        <title>Day and night: Metabolic profiles and evolutionary relationships of six axenic non-marine cyanobacteria.</title>
        <authorList>
            <person name="Will S.E."/>
            <person name="Henke P."/>
            <person name="Boedeker C."/>
            <person name="Huang S."/>
            <person name="Brinkmann H."/>
            <person name="Rohde M."/>
            <person name="Jarek M."/>
            <person name="Friedl T."/>
            <person name="Seufert S."/>
            <person name="Schumacher M."/>
            <person name="Overmann J."/>
            <person name="Neumann-Schaal M."/>
            <person name="Petersen J."/>
        </authorList>
    </citation>
    <scope>NUCLEOTIDE SEQUENCE [LARGE SCALE GENOMIC DNA]</scope>
    <source>
        <strain evidence="1 2">SAG 39.79</strain>
    </source>
</reference>
<dbReference type="PANTHER" id="PTHR36173">
    <property type="entry name" value="RIBONUCLEASE VAPC16-RELATED"/>
    <property type="match status" value="1"/>
</dbReference>
<proteinExistence type="predicted"/>
<organism evidence="1 2">
    <name type="scientific">Chroococcidiopsis cubana SAG 39.79</name>
    <dbReference type="NCBI Taxonomy" id="388085"/>
    <lineage>
        <taxon>Bacteria</taxon>
        <taxon>Bacillati</taxon>
        <taxon>Cyanobacteriota</taxon>
        <taxon>Cyanophyceae</taxon>
        <taxon>Chroococcidiopsidales</taxon>
        <taxon>Chroococcidiopsidaceae</taxon>
        <taxon>Chroococcidiopsis</taxon>
    </lineage>
</organism>
<dbReference type="InterPro" id="IPR052919">
    <property type="entry name" value="TA_system_RNase"/>
</dbReference>
<evidence type="ECO:0000313" key="2">
    <source>
        <dbReference type="Proteomes" id="UP000282574"/>
    </source>
</evidence>
<evidence type="ECO:0008006" key="3">
    <source>
        <dbReference type="Google" id="ProtNLM"/>
    </source>
</evidence>
<protein>
    <recommendedName>
        <fullName evidence="3">PIN domain-containing protein</fullName>
    </recommendedName>
</protein>